<evidence type="ECO:0000313" key="5">
    <source>
        <dbReference type="Proteomes" id="UP000248646"/>
    </source>
</evidence>
<feature type="transmembrane region" description="Helical" evidence="2">
    <location>
        <begin position="44"/>
        <end position="62"/>
    </location>
</feature>
<comment type="caution">
    <text evidence="4">The sequence shown here is derived from an EMBL/GenBank/DDBJ whole genome shotgun (WGS) entry which is preliminary data.</text>
</comment>
<evidence type="ECO:0000313" key="4">
    <source>
        <dbReference type="EMBL" id="PZX05671.1"/>
    </source>
</evidence>
<feature type="transmembrane region" description="Helical" evidence="2">
    <location>
        <begin position="82"/>
        <end position="98"/>
    </location>
</feature>
<sequence>MVATEWYKIFSLTVPSTWIAFVLAAVITGITLYVKLGKEASSQFGDLVFVFIIVWKLSVVLTDFTTVIKHPLMILYFSGEKAGVHIGIISIIFYLLYLQVRHKPFLSNDALIYSFISFYMIFAVGVVLFNQSTVLVIVQTLIVVIFIGWFMKKYKEMINWIPAFLLIYGALHVILMESIVSTSMITAIVFGIILLLRGRVGRVFMSKSTLNLSILAILFSAILWTTDEAIDKQKQENLLQDESSVNSSGAGNLAPNFVLDTISGEEMSLADLKGQRVILNFWATWCPPCKAEVPHMQNYFEEHAEEQNTTILAVNLTDQDNGLQKIQQFISDYELTFPVVLDVDGEISNQYGIITIPTTFILDEEGNIEQKISGPVSEEMLISLLAQMD</sequence>
<dbReference type="RefSeq" id="WP_170122341.1">
    <property type="nucleotide sequence ID" value="NZ_QKZI01000002.1"/>
</dbReference>
<keyword evidence="2" id="KW-0812">Transmembrane</keyword>
<dbReference type="InterPro" id="IPR036249">
    <property type="entry name" value="Thioredoxin-like_sf"/>
</dbReference>
<evidence type="ECO:0000256" key="1">
    <source>
        <dbReference type="ARBA" id="ARBA00023157"/>
    </source>
</evidence>
<keyword evidence="1" id="KW-1015">Disulfide bond</keyword>
<feature type="transmembrane region" description="Helical" evidence="2">
    <location>
        <begin position="110"/>
        <end position="128"/>
    </location>
</feature>
<dbReference type="InterPro" id="IPR050553">
    <property type="entry name" value="Thioredoxin_ResA/DsbE_sf"/>
</dbReference>
<evidence type="ECO:0000256" key="2">
    <source>
        <dbReference type="SAM" id="Phobius"/>
    </source>
</evidence>
<dbReference type="EMBL" id="QKZI01000002">
    <property type="protein sequence ID" value="PZX05671.1"/>
    <property type="molecule type" value="Genomic_DNA"/>
</dbReference>
<reference evidence="4 5" key="1">
    <citation type="submission" date="2018-06" db="EMBL/GenBank/DDBJ databases">
        <title>Genomic Encyclopedia of Type Strains, Phase IV (KMG-IV): sequencing the most valuable type-strain genomes for metagenomic binning, comparative biology and taxonomic classification.</title>
        <authorList>
            <person name="Goeker M."/>
        </authorList>
    </citation>
    <scope>NUCLEOTIDE SEQUENCE [LARGE SCALE GENOMIC DNA]</scope>
    <source>
        <strain evidence="4 5">DSM 5</strain>
    </source>
</reference>
<dbReference type="PROSITE" id="PS00194">
    <property type="entry name" value="THIOREDOXIN_1"/>
    <property type="match status" value="1"/>
</dbReference>
<proteinExistence type="predicted"/>
<dbReference type="Proteomes" id="UP000248646">
    <property type="component" value="Unassembled WGS sequence"/>
</dbReference>
<dbReference type="AlphaFoldDB" id="A0A2W7MHQ9"/>
<keyword evidence="2" id="KW-0472">Membrane</keyword>
<dbReference type="GO" id="GO:0016209">
    <property type="term" value="F:antioxidant activity"/>
    <property type="evidence" value="ECO:0007669"/>
    <property type="project" value="InterPro"/>
</dbReference>
<feature type="transmembrane region" description="Helical" evidence="2">
    <location>
        <begin position="6"/>
        <end position="32"/>
    </location>
</feature>
<dbReference type="SUPFAM" id="SSF52833">
    <property type="entry name" value="Thioredoxin-like"/>
    <property type="match status" value="1"/>
</dbReference>
<dbReference type="InterPro" id="IPR000866">
    <property type="entry name" value="AhpC/TSA"/>
</dbReference>
<dbReference type="PANTHER" id="PTHR42852">
    <property type="entry name" value="THIOL:DISULFIDE INTERCHANGE PROTEIN DSBE"/>
    <property type="match status" value="1"/>
</dbReference>
<keyword evidence="5" id="KW-1185">Reference proteome</keyword>
<gene>
    <name evidence="4" type="ORF">C7437_102129</name>
</gene>
<feature type="domain" description="Thioredoxin" evidence="3">
    <location>
        <begin position="248"/>
        <end position="389"/>
    </location>
</feature>
<accession>A0A2W7MHQ9</accession>
<dbReference type="Pfam" id="PF00578">
    <property type="entry name" value="AhpC-TSA"/>
    <property type="match status" value="1"/>
</dbReference>
<dbReference type="GO" id="GO:0016491">
    <property type="term" value="F:oxidoreductase activity"/>
    <property type="evidence" value="ECO:0007669"/>
    <property type="project" value="InterPro"/>
</dbReference>
<organism evidence="4 5">
    <name type="scientific">Psychrobacillus insolitus</name>
    <dbReference type="NCBI Taxonomy" id="1461"/>
    <lineage>
        <taxon>Bacteria</taxon>
        <taxon>Bacillati</taxon>
        <taxon>Bacillota</taxon>
        <taxon>Bacilli</taxon>
        <taxon>Bacillales</taxon>
        <taxon>Bacillaceae</taxon>
        <taxon>Psychrobacillus</taxon>
    </lineage>
</organism>
<feature type="transmembrane region" description="Helical" evidence="2">
    <location>
        <begin position="134"/>
        <end position="151"/>
    </location>
</feature>
<dbReference type="PANTHER" id="PTHR42852:SF17">
    <property type="entry name" value="THIOREDOXIN-LIKE PROTEIN HI_1115"/>
    <property type="match status" value="1"/>
</dbReference>
<dbReference type="Gene3D" id="3.40.30.10">
    <property type="entry name" value="Glutaredoxin"/>
    <property type="match status" value="1"/>
</dbReference>
<dbReference type="InterPro" id="IPR017937">
    <property type="entry name" value="Thioredoxin_CS"/>
</dbReference>
<dbReference type="InterPro" id="IPR013766">
    <property type="entry name" value="Thioredoxin_domain"/>
</dbReference>
<feature type="transmembrane region" description="Helical" evidence="2">
    <location>
        <begin position="163"/>
        <end position="196"/>
    </location>
</feature>
<dbReference type="CDD" id="cd02966">
    <property type="entry name" value="TlpA_like_family"/>
    <property type="match status" value="1"/>
</dbReference>
<dbReference type="PROSITE" id="PS51352">
    <property type="entry name" value="THIOREDOXIN_2"/>
    <property type="match status" value="1"/>
</dbReference>
<evidence type="ECO:0000259" key="3">
    <source>
        <dbReference type="PROSITE" id="PS51352"/>
    </source>
</evidence>
<feature type="transmembrane region" description="Helical" evidence="2">
    <location>
        <begin position="208"/>
        <end position="226"/>
    </location>
</feature>
<protein>
    <submittedName>
        <fullName evidence="4">Peroxiredoxin</fullName>
    </submittedName>
</protein>
<keyword evidence="2" id="KW-1133">Transmembrane helix</keyword>
<name>A0A2W7MHQ9_9BACI</name>